<evidence type="ECO:0000256" key="1">
    <source>
        <dbReference type="SAM" id="MobiDB-lite"/>
    </source>
</evidence>
<reference evidence="2" key="1">
    <citation type="journal article" date="2020" name="Stud. Mycol.">
        <title>101 Dothideomycetes genomes: a test case for predicting lifestyles and emergence of pathogens.</title>
        <authorList>
            <person name="Haridas S."/>
            <person name="Albert R."/>
            <person name="Binder M."/>
            <person name="Bloem J."/>
            <person name="Labutti K."/>
            <person name="Salamov A."/>
            <person name="Andreopoulos B."/>
            <person name="Baker S."/>
            <person name="Barry K."/>
            <person name="Bills G."/>
            <person name="Bluhm B."/>
            <person name="Cannon C."/>
            <person name="Castanera R."/>
            <person name="Culley D."/>
            <person name="Daum C."/>
            <person name="Ezra D."/>
            <person name="Gonzalez J."/>
            <person name="Henrissat B."/>
            <person name="Kuo A."/>
            <person name="Liang C."/>
            <person name="Lipzen A."/>
            <person name="Lutzoni F."/>
            <person name="Magnuson J."/>
            <person name="Mondo S."/>
            <person name="Nolan M."/>
            <person name="Ohm R."/>
            <person name="Pangilinan J."/>
            <person name="Park H.-J."/>
            <person name="Ramirez L."/>
            <person name="Alfaro M."/>
            <person name="Sun H."/>
            <person name="Tritt A."/>
            <person name="Yoshinaga Y."/>
            <person name="Zwiers L.-H."/>
            <person name="Turgeon B."/>
            <person name="Goodwin S."/>
            <person name="Spatafora J."/>
            <person name="Crous P."/>
            <person name="Grigoriev I."/>
        </authorList>
    </citation>
    <scope>NUCLEOTIDE SEQUENCE</scope>
    <source>
        <strain evidence="2">CBS 183.55</strain>
    </source>
</reference>
<protein>
    <submittedName>
        <fullName evidence="2">Uncharacterized protein</fullName>
    </submittedName>
</protein>
<proteinExistence type="predicted"/>
<dbReference type="GeneID" id="54355548"/>
<feature type="compositionally biased region" description="Basic residues" evidence="1">
    <location>
        <begin position="115"/>
        <end position="135"/>
    </location>
</feature>
<accession>A0A6A5RV85</accession>
<evidence type="ECO:0000313" key="3">
    <source>
        <dbReference type="Proteomes" id="UP000800082"/>
    </source>
</evidence>
<sequence length="251" mass="26913">MSSRFLGTMQATREHFNLEMALAAPTAPYLSSLESTHLTNAQPYSSSQRPSPHNHTDPHDQRTGPRPNSTAPHHLPFHTTAASENIHSPGSHASASPLITAAVTLQPSSSTAASLKHHPNPAPRATRHPPRRRTAVPRTCGLCPWHTGVRTYRTVGATAERLLAGEACIESFCHAHPGLAALGFWGRAEACWGAEVDSLVAAAVSTIDTAGGPTEAAGERGPKRMEFCVLGRSTDKFQGRRLPMKALEARY</sequence>
<gene>
    <name evidence="2" type="ORF">M421DRAFT_90679</name>
</gene>
<dbReference type="Proteomes" id="UP000800082">
    <property type="component" value="Unassembled WGS sequence"/>
</dbReference>
<dbReference type="RefSeq" id="XP_033451136.1">
    <property type="nucleotide sequence ID" value="XM_033597881.1"/>
</dbReference>
<organism evidence="2 3">
    <name type="scientific">Didymella exigua CBS 183.55</name>
    <dbReference type="NCBI Taxonomy" id="1150837"/>
    <lineage>
        <taxon>Eukaryota</taxon>
        <taxon>Fungi</taxon>
        <taxon>Dikarya</taxon>
        <taxon>Ascomycota</taxon>
        <taxon>Pezizomycotina</taxon>
        <taxon>Dothideomycetes</taxon>
        <taxon>Pleosporomycetidae</taxon>
        <taxon>Pleosporales</taxon>
        <taxon>Pleosporineae</taxon>
        <taxon>Didymellaceae</taxon>
        <taxon>Didymella</taxon>
    </lineage>
</organism>
<evidence type="ECO:0000313" key="2">
    <source>
        <dbReference type="EMBL" id="KAF1930888.1"/>
    </source>
</evidence>
<dbReference type="EMBL" id="ML978962">
    <property type="protein sequence ID" value="KAF1930888.1"/>
    <property type="molecule type" value="Genomic_DNA"/>
</dbReference>
<feature type="compositionally biased region" description="Basic and acidic residues" evidence="1">
    <location>
        <begin position="54"/>
        <end position="63"/>
    </location>
</feature>
<feature type="compositionally biased region" description="Polar residues" evidence="1">
    <location>
        <begin position="41"/>
        <end position="53"/>
    </location>
</feature>
<keyword evidence="3" id="KW-1185">Reference proteome</keyword>
<feature type="region of interest" description="Disordered" evidence="1">
    <location>
        <begin position="41"/>
        <end position="76"/>
    </location>
</feature>
<feature type="region of interest" description="Disordered" evidence="1">
    <location>
        <begin position="108"/>
        <end position="135"/>
    </location>
</feature>
<dbReference type="AlphaFoldDB" id="A0A6A5RV85"/>
<name>A0A6A5RV85_9PLEO</name>